<proteinExistence type="predicted"/>
<name>A0A2N9LDM6_9BACT</name>
<dbReference type="Gene3D" id="3.90.226.10">
    <property type="entry name" value="2-enoyl-CoA Hydratase, Chain A, domain 1"/>
    <property type="match status" value="1"/>
</dbReference>
<dbReference type="GO" id="GO:0016020">
    <property type="term" value="C:membrane"/>
    <property type="evidence" value="ECO:0007669"/>
    <property type="project" value="UniProtKB-SubCell"/>
</dbReference>
<organism evidence="9 10">
    <name type="scientific">Candidatus Sulfuritelmatomonas gaucii</name>
    <dbReference type="NCBI Taxonomy" id="2043161"/>
    <lineage>
        <taxon>Bacteria</taxon>
        <taxon>Pseudomonadati</taxon>
        <taxon>Acidobacteriota</taxon>
        <taxon>Terriglobia</taxon>
        <taxon>Terriglobales</taxon>
        <taxon>Acidobacteriaceae</taxon>
        <taxon>Candidatus Sulfuritelmatomonas</taxon>
    </lineage>
</organism>
<evidence type="ECO:0000259" key="7">
    <source>
        <dbReference type="Pfam" id="PF24961"/>
    </source>
</evidence>
<dbReference type="AlphaFoldDB" id="A0A2N9LDM6"/>
<dbReference type="InterPro" id="IPR052165">
    <property type="entry name" value="Membrane_assoc_protease"/>
</dbReference>
<protein>
    <submittedName>
        <fullName evidence="9">NfeD family protein</fullName>
    </submittedName>
</protein>
<feature type="domain" description="NfeD-like C-terminal" evidence="6">
    <location>
        <begin position="381"/>
        <end position="436"/>
    </location>
</feature>
<evidence type="ECO:0000256" key="4">
    <source>
        <dbReference type="ARBA" id="ARBA00023136"/>
    </source>
</evidence>
<keyword evidence="3 5" id="KW-1133">Transmembrane helix</keyword>
<feature type="transmembrane region" description="Helical" evidence="5">
    <location>
        <begin position="347"/>
        <end position="370"/>
    </location>
</feature>
<feature type="domain" description="NfeD1b N-terminal" evidence="8">
    <location>
        <begin position="43"/>
        <end position="200"/>
    </location>
</feature>
<feature type="transmembrane region" description="Helical" evidence="5">
    <location>
        <begin position="241"/>
        <end position="264"/>
    </location>
</feature>
<evidence type="ECO:0000256" key="5">
    <source>
        <dbReference type="SAM" id="Phobius"/>
    </source>
</evidence>
<keyword evidence="4 5" id="KW-0472">Membrane</keyword>
<dbReference type="InterPro" id="IPR002810">
    <property type="entry name" value="NfeD-like_C"/>
</dbReference>
<evidence type="ECO:0000256" key="3">
    <source>
        <dbReference type="ARBA" id="ARBA00022989"/>
    </source>
</evidence>
<dbReference type="InterPro" id="IPR029045">
    <property type="entry name" value="ClpP/crotonase-like_dom_sf"/>
</dbReference>
<dbReference type="SUPFAM" id="SSF52096">
    <property type="entry name" value="ClpP/crotonase"/>
    <property type="match status" value="1"/>
</dbReference>
<dbReference type="OrthoDB" id="9806253at2"/>
<feature type="transmembrane region" description="Helical" evidence="5">
    <location>
        <begin position="271"/>
        <end position="288"/>
    </location>
</feature>
<evidence type="ECO:0000313" key="9">
    <source>
        <dbReference type="EMBL" id="SPE21400.1"/>
    </source>
</evidence>
<evidence type="ECO:0000256" key="1">
    <source>
        <dbReference type="ARBA" id="ARBA00004141"/>
    </source>
</evidence>
<feature type="transmembrane region" description="Helical" evidence="5">
    <location>
        <begin position="320"/>
        <end position="341"/>
    </location>
</feature>
<keyword evidence="2 5" id="KW-0812">Transmembrane</keyword>
<dbReference type="SUPFAM" id="SSF141322">
    <property type="entry name" value="NfeD domain-like"/>
    <property type="match status" value="1"/>
</dbReference>
<gene>
    <name evidence="9" type="ORF">SBA5_300044</name>
</gene>
<dbReference type="Proteomes" id="UP000239735">
    <property type="component" value="Unassembled WGS sequence"/>
</dbReference>
<dbReference type="InterPro" id="IPR012340">
    <property type="entry name" value="NA-bd_OB-fold"/>
</dbReference>
<evidence type="ECO:0000256" key="2">
    <source>
        <dbReference type="ARBA" id="ARBA00022692"/>
    </source>
</evidence>
<dbReference type="Pfam" id="PF01957">
    <property type="entry name" value="NfeD"/>
    <property type="match status" value="1"/>
</dbReference>
<accession>A0A2N9LDM6</accession>
<dbReference type="InterPro" id="IPR056738">
    <property type="entry name" value="NfeD1b_N"/>
</dbReference>
<evidence type="ECO:0000259" key="8">
    <source>
        <dbReference type="Pfam" id="PF25145"/>
    </source>
</evidence>
<dbReference type="EMBL" id="OKRB01000087">
    <property type="protein sequence ID" value="SPE21400.1"/>
    <property type="molecule type" value="Genomic_DNA"/>
</dbReference>
<dbReference type="PANTHER" id="PTHR33507:SF4">
    <property type="entry name" value="NODULATION COMPETITIVENESS PROTEIN NFED"/>
    <property type="match status" value="1"/>
</dbReference>
<comment type="subcellular location">
    <subcellularLocation>
        <location evidence="1">Membrane</location>
        <topology evidence="1">Multi-pass membrane protein</topology>
    </subcellularLocation>
</comment>
<dbReference type="Pfam" id="PF25145">
    <property type="entry name" value="NfeD1b_N"/>
    <property type="match status" value="1"/>
</dbReference>
<dbReference type="InterPro" id="IPR056739">
    <property type="entry name" value="NfeD_membrane"/>
</dbReference>
<dbReference type="CDD" id="cd07020">
    <property type="entry name" value="Clp_protease_NfeD_1"/>
    <property type="match status" value="1"/>
</dbReference>
<evidence type="ECO:0000313" key="10">
    <source>
        <dbReference type="Proteomes" id="UP000239735"/>
    </source>
</evidence>
<dbReference type="Pfam" id="PF24961">
    <property type="entry name" value="NfeD_membrane"/>
    <property type="match status" value="1"/>
</dbReference>
<sequence>MGRANGKRWVCFGQIAAGLWIALALCFHLHAENQQPVVDKLVLDDTIQPVSADELDRAIARANSDGAHVLLVQMDTPGGLVESMRAMVAAILASHVPVIVYVSPSGSRAGSAGFFILESADIAAMAPGTEAGAAHVVFELGKPDATEEEKVENDAEAFLRSYVTRRGRNTDAAVAAVKSSHSYTPEEALNQHLIDMIANNDAALLNSLDGREITRIDGSKMTLHLAGARIEVLRISLRDELLGWLVNPNIALLFLVGGALLIYLEFNSPGTIVPGALGTLMVLLAVFALNLLPIRYTAVLLLIAAIVLLLLEAKFGGHGALAIAGIVCLTFGMLTLVAAPVPEMGVSPLVAISISVAFGLITVVLVRLAVRARRRKARIGAEAMIGCEATAMESLTPQGHVLVEGEIWRAVASASVAAGSAVRVIGHDEMLLRVEPVAAVKTPGTAA</sequence>
<feature type="transmembrane region" description="Helical" evidence="5">
    <location>
        <begin position="294"/>
        <end position="313"/>
    </location>
</feature>
<dbReference type="Gene3D" id="2.40.50.140">
    <property type="entry name" value="Nucleic acid-binding proteins"/>
    <property type="match status" value="1"/>
</dbReference>
<reference evidence="10" key="1">
    <citation type="submission" date="2018-02" db="EMBL/GenBank/DDBJ databases">
        <authorList>
            <person name="Hausmann B."/>
        </authorList>
    </citation>
    <scope>NUCLEOTIDE SEQUENCE [LARGE SCALE GENOMIC DNA]</scope>
    <source>
        <strain evidence="10">Peat soil MAG SbA5</strain>
    </source>
</reference>
<feature type="domain" description="NfeD integral membrane" evidence="7">
    <location>
        <begin position="249"/>
        <end position="366"/>
    </location>
</feature>
<dbReference type="PANTHER" id="PTHR33507">
    <property type="entry name" value="INNER MEMBRANE PROTEIN YBBJ"/>
    <property type="match status" value="1"/>
</dbReference>
<evidence type="ECO:0000259" key="6">
    <source>
        <dbReference type="Pfam" id="PF01957"/>
    </source>
</evidence>